<proteinExistence type="predicted"/>
<evidence type="ECO:0000313" key="2">
    <source>
        <dbReference type="Proteomes" id="UP000567293"/>
    </source>
</evidence>
<comment type="caution">
    <text evidence="1">The sequence shown here is derived from an EMBL/GenBank/DDBJ whole genome shotgun (WGS) entry which is preliminary data.</text>
</comment>
<sequence>MKKVGLLCGREYSFPPAFIVRVNELGKKDGVAAEFVKLGGTRMGEPAK</sequence>
<protein>
    <submittedName>
        <fullName evidence="1">Uncharacterized protein</fullName>
    </submittedName>
</protein>
<dbReference type="Proteomes" id="UP000567293">
    <property type="component" value="Unassembled WGS sequence"/>
</dbReference>
<name>A0A7V8NRI5_9BACT</name>
<keyword evidence="2" id="KW-1185">Reference proteome</keyword>
<feature type="non-terminal residue" evidence="1">
    <location>
        <position position="48"/>
    </location>
</feature>
<accession>A0A7V8NRI5</accession>
<dbReference type="EMBL" id="JACDQQ010001381">
    <property type="protein sequence ID" value="MBA0086168.1"/>
    <property type="molecule type" value="Genomic_DNA"/>
</dbReference>
<organism evidence="1 2">
    <name type="scientific">Candidatus Acidiferrum panamense</name>
    <dbReference type="NCBI Taxonomy" id="2741543"/>
    <lineage>
        <taxon>Bacteria</taxon>
        <taxon>Pseudomonadati</taxon>
        <taxon>Acidobacteriota</taxon>
        <taxon>Terriglobia</taxon>
        <taxon>Candidatus Acidiferrales</taxon>
        <taxon>Candidatus Acidiferrum</taxon>
    </lineage>
</organism>
<reference evidence="1" key="1">
    <citation type="submission" date="2020-06" db="EMBL/GenBank/DDBJ databases">
        <title>Legume-microbial interactions unlock mineral nutrients during tropical forest succession.</title>
        <authorList>
            <person name="Epihov D.Z."/>
        </authorList>
    </citation>
    <scope>NUCLEOTIDE SEQUENCE [LARGE SCALE GENOMIC DNA]</scope>
    <source>
        <strain evidence="1">Pan2503</strain>
    </source>
</reference>
<dbReference type="AlphaFoldDB" id="A0A7V8NRI5"/>
<evidence type="ECO:0000313" key="1">
    <source>
        <dbReference type="EMBL" id="MBA0086168.1"/>
    </source>
</evidence>
<gene>
    <name evidence="1" type="ORF">HRJ53_14370</name>
</gene>